<sequence length="179" mass="20621">MGKRSSELNGLYRTYLGIRNLITDKEITDLEYQIKVWPKGAQREIRKPFWKKLDTPDLDLNPDLLVIGRLFYRKSSALDHAAIEAGDSTEEEKILLLAAVLIYEDNLGGGVIFTKLALRQFNTEPKLWYALAQLFYGDEVMLHHLQLNALRLLLAGWHGHVIKDSDYVDAKRTSKDYCR</sequence>
<name>A0A7R9DD91_TIMPO</name>
<protein>
    <submittedName>
        <fullName evidence="1">Uncharacterized protein</fullName>
    </submittedName>
</protein>
<dbReference type="EMBL" id="OD006160">
    <property type="protein sequence ID" value="CAD7412598.1"/>
    <property type="molecule type" value="Genomic_DNA"/>
</dbReference>
<organism evidence="1">
    <name type="scientific">Timema poppense</name>
    <name type="common">Walking stick</name>
    <dbReference type="NCBI Taxonomy" id="170557"/>
    <lineage>
        <taxon>Eukaryota</taxon>
        <taxon>Metazoa</taxon>
        <taxon>Ecdysozoa</taxon>
        <taxon>Arthropoda</taxon>
        <taxon>Hexapoda</taxon>
        <taxon>Insecta</taxon>
        <taxon>Pterygota</taxon>
        <taxon>Neoptera</taxon>
        <taxon>Polyneoptera</taxon>
        <taxon>Phasmatodea</taxon>
        <taxon>Timematodea</taxon>
        <taxon>Timematoidea</taxon>
        <taxon>Timematidae</taxon>
        <taxon>Timema</taxon>
    </lineage>
</organism>
<dbReference type="AlphaFoldDB" id="A0A7R9DD91"/>
<gene>
    <name evidence="1" type="ORF">TPSB3V08_LOCUS8513</name>
</gene>
<proteinExistence type="predicted"/>
<reference evidence="1" key="1">
    <citation type="submission" date="2020-11" db="EMBL/GenBank/DDBJ databases">
        <authorList>
            <person name="Tran Van P."/>
        </authorList>
    </citation>
    <scope>NUCLEOTIDE SEQUENCE</scope>
</reference>
<evidence type="ECO:0000313" key="1">
    <source>
        <dbReference type="EMBL" id="CAD7412598.1"/>
    </source>
</evidence>
<accession>A0A7R9DD91</accession>